<proteinExistence type="predicted"/>
<keyword evidence="4" id="KW-0472">Membrane</keyword>
<dbReference type="Gene3D" id="1.20.1070.10">
    <property type="entry name" value="Rhodopsin 7-helix transmembrane proteins"/>
    <property type="match status" value="1"/>
</dbReference>
<dbReference type="PANTHER" id="PTHR12011">
    <property type="entry name" value="ADHESION G-PROTEIN COUPLED RECEPTOR"/>
    <property type="match status" value="1"/>
</dbReference>
<evidence type="ECO:0000256" key="4">
    <source>
        <dbReference type="ARBA" id="ARBA00023136"/>
    </source>
</evidence>
<reference evidence="8" key="3">
    <citation type="submission" date="2025-09" db="UniProtKB">
        <authorList>
            <consortium name="Ensembl"/>
        </authorList>
    </citation>
    <scope>IDENTIFICATION</scope>
</reference>
<evidence type="ECO:0000256" key="2">
    <source>
        <dbReference type="ARBA" id="ARBA00022692"/>
    </source>
</evidence>
<dbReference type="PANTHER" id="PTHR12011:SF285">
    <property type="entry name" value="ADHESION G PROTEIN-COUPLED RECEPTOR G3"/>
    <property type="match status" value="1"/>
</dbReference>
<dbReference type="InterPro" id="IPR017981">
    <property type="entry name" value="GPCR_2-like_7TM"/>
</dbReference>
<dbReference type="Pfam" id="PF01825">
    <property type="entry name" value="GPS"/>
    <property type="match status" value="1"/>
</dbReference>
<gene>
    <name evidence="8" type="primary">LOC117437996</name>
</gene>
<keyword evidence="5" id="KW-1015">Disulfide bond</keyword>
<reference evidence="8" key="1">
    <citation type="submission" date="2020-03" db="EMBL/GenBank/DDBJ databases">
        <title>Melopsittacus undulatus (budgerigar) genome, bMelUnd1, maternal haplotype with Z.</title>
        <authorList>
            <person name="Gedman G."/>
            <person name="Mountcastle J."/>
            <person name="Haase B."/>
            <person name="Formenti G."/>
            <person name="Wright T."/>
            <person name="Apodaca J."/>
            <person name="Pelan S."/>
            <person name="Chow W."/>
            <person name="Rhie A."/>
            <person name="Howe K."/>
            <person name="Fedrigo O."/>
            <person name="Jarvis E.D."/>
        </authorList>
    </citation>
    <scope>NUCLEOTIDE SEQUENCE [LARGE SCALE GENOMIC DNA]</scope>
</reference>
<accession>A0A8C6IQ78</accession>
<accession>A0A8V5GS71</accession>
<evidence type="ECO:0000313" key="9">
    <source>
        <dbReference type="Proteomes" id="UP000694405"/>
    </source>
</evidence>
<evidence type="ECO:0000256" key="3">
    <source>
        <dbReference type="ARBA" id="ARBA00022989"/>
    </source>
</evidence>
<dbReference type="InterPro" id="IPR000832">
    <property type="entry name" value="GPCR_2_secretin-like"/>
</dbReference>
<evidence type="ECO:0000256" key="5">
    <source>
        <dbReference type="ARBA" id="ARBA00023157"/>
    </source>
</evidence>
<dbReference type="AlphaFoldDB" id="A0A8C6IQ78"/>
<evidence type="ECO:0000313" key="8">
    <source>
        <dbReference type="Ensembl" id="ENSMUNP00000001195.2"/>
    </source>
</evidence>
<feature type="domain" description="GAIN-B" evidence="6">
    <location>
        <begin position="1"/>
        <end position="116"/>
    </location>
</feature>
<evidence type="ECO:0000259" key="7">
    <source>
        <dbReference type="PROSITE" id="PS50261"/>
    </source>
</evidence>
<evidence type="ECO:0000256" key="1">
    <source>
        <dbReference type="ARBA" id="ARBA00004141"/>
    </source>
</evidence>
<comment type="subcellular location">
    <subcellularLocation>
        <location evidence="1">Membrane</location>
        <topology evidence="1">Multi-pass membrane protein</topology>
    </subcellularLocation>
</comment>
<dbReference type="Ensembl" id="ENSMUNT00000001386.2">
    <property type="protein sequence ID" value="ENSMUNP00000001195.2"/>
    <property type="gene ID" value="ENSMUNG00000001029.2"/>
</dbReference>
<dbReference type="InterPro" id="IPR000203">
    <property type="entry name" value="GPS"/>
</dbReference>
<dbReference type="GO" id="GO:0005886">
    <property type="term" value="C:plasma membrane"/>
    <property type="evidence" value="ECO:0007669"/>
    <property type="project" value="TreeGrafter"/>
</dbReference>
<dbReference type="Proteomes" id="UP000694405">
    <property type="component" value="Chromosome W"/>
</dbReference>
<dbReference type="GO" id="GO:0007166">
    <property type="term" value="P:cell surface receptor signaling pathway"/>
    <property type="evidence" value="ECO:0007669"/>
    <property type="project" value="InterPro"/>
</dbReference>
<evidence type="ECO:0000259" key="6">
    <source>
        <dbReference type="PROSITE" id="PS50221"/>
    </source>
</evidence>
<reference evidence="8" key="2">
    <citation type="submission" date="2025-08" db="UniProtKB">
        <authorList>
            <consortium name="Ensembl"/>
        </authorList>
    </citation>
    <scope>IDENTIFICATION</scope>
</reference>
<keyword evidence="3" id="KW-1133">Transmembrane helix</keyword>
<dbReference type="GO" id="GO:0004930">
    <property type="term" value="F:G protein-coupled receptor activity"/>
    <property type="evidence" value="ECO:0007669"/>
    <property type="project" value="InterPro"/>
</dbReference>
<keyword evidence="9" id="KW-1185">Reference proteome</keyword>
<name>A0A8C6IQ78_MELUD</name>
<dbReference type="InterPro" id="IPR046338">
    <property type="entry name" value="GAIN_dom_sf"/>
</dbReference>
<dbReference type="InterPro" id="IPR057244">
    <property type="entry name" value="GAIN_B"/>
</dbReference>
<keyword evidence="2" id="KW-0812">Transmembrane</keyword>
<sequence length="415" mass="45119">MNMTKKRKAGKIHLPRAILRFLSSHTVCVVVTVLNIPQLAMFQDPSKGLVLSGASLGLGVGAVPSTWGHHPVSVAGQTGGWSSSGCVTQPRDKGTVSSCDHLTFFTLLLMTTPLPTNSALDGSTAQAMMAIATAGCRVAMAFFIFIITFCIFFRALLSGDHAFPAPPGDAQVQVHVRGDPLHQPILPGQQRDLQWDPAGDLQDPGGGSPTTACSFTWMVLEGCHLYLLFIKVLGTYIHHYLVKLVSLFLPGFPALVVGVAEATSSYEEYTEPLEASWFSLFRCWITSKHLLVHYITNCGYFGLNFLFNTAGFGVVVQKSCCLQGKGVVQGDSKAWKVALVVMGLFCLLGATWALVFLTHGTSSVPMLYLFTILNSLQGIFIFTWLVFLYYPKAKETLGSFSHTIRHDKDTTASQD</sequence>
<feature type="domain" description="G-protein coupled receptors family 2 profile 2" evidence="7">
    <location>
        <begin position="214"/>
        <end position="389"/>
    </location>
</feature>
<protein>
    <submittedName>
        <fullName evidence="8">Uncharacterized protein</fullName>
    </submittedName>
</protein>
<dbReference type="PROSITE" id="PS50261">
    <property type="entry name" value="G_PROTEIN_RECEP_F2_4"/>
    <property type="match status" value="1"/>
</dbReference>
<dbReference type="Gene3D" id="2.60.220.50">
    <property type="match status" value="1"/>
</dbReference>
<dbReference type="Pfam" id="PF00002">
    <property type="entry name" value="7tm_2"/>
    <property type="match status" value="1"/>
</dbReference>
<dbReference type="PROSITE" id="PS50221">
    <property type="entry name" value="GAIN_B"/>
    <property type="match status" value="1"/>
</dbReference>
<organism evidence="8 9">
    <name type="scientific">Melopsittacus undulatus</name>
    <name type="common">Budgerigar</name>
    <name type="synonym">Psittacus undulatus</name>
    <dbReference type="NCBI Taxonomy" id="13146"/>
    <lineage>
        <taxon>Eukaryota</taxon>
        <taxon>Metazoa</taxon>
        <taxon>Chordata</taxon>
        <taxon>Craniata</taxon>
        <taxon>Vertebrata</taxon>
        <taxon>Euteleostomi</taxon>
        <taxon>Archelosauria</taxon>
        <taxon>Archosauria</taxon>
        <taxon>Dinosauria</taxon>
        <taxon>Saurischia</taxon>
        <taxon>Theropoda</taxon>
        <taxon>Coelurosauria</taxon>
        <taxon>Aves</taxon>
        <taxon>Neognathae</taxon>
        <taxon>Neoaves</taxon>
        <taxon>Telluraves</taxon>
        <taxon>Australaves</taxon>
        <taxon>Psittaciformes</taxon>
        <taxon>Psittaculidae</taxon>
        <taxon>Melopsittacus</taxon>
    </lineage>
</organism>
<dbReference type="GO" id="GO:0007189">
    <property type="term" value="P:adenylate cyclase-activating G protein-coupled receptor signaling pathway"/>
    <property type="evidence" value="ECO:0007669"/>
    <property type="project" value="TreeGrafter"/>
</dbReference>